<keyword evidence="1" id="KW-0175">Coiled coil</keyword>
<feature type="coiled-coil region" evidence="1">
    <location>
        <begin position="127"/>
        <end position="154"/>
    </location>
</feature>
<proteinExistence type="predicted"/>
<comment type="caution">
    <text evidence="3">The sequence shown here is derived from an EMBL/GenBank/DDBJ whole genome shotgun (WGS) entry which is preliminary data.</text>
</comment>
<organism evidence="3 4">
    <name type="scientific">Halodesulfovibrio aestuarii</name>
    <dbReference type="NCBI Taxonomy" id="126333"/>
    <lineage>
        <taxon>Bacteria</taxon>
        <taxon>Pseudomonadati</taxon>
        <taxon>Thermodesulfobacteriota</taxon>
        <taxon>Desulfovibrionia</taxon>
        <taxon>Desulfovibrionales</taxon>
        <taxon>Desulfovibrionaceae</taxon>
        <taxon>Halodesulfovibrio</taxon>
    </lineage>
</organism>
<reference evidence="3 4" key="1">
    <citation type="submission" date="2024-07" db="EMBL/GenBank/DDBJ databases">
        <title>Active virus-host system and metabolic interactions in a Lokiarchaeon culture.</title>
        <authorList>
            <person name="Ponce Toledo R.I."/>
            <person name="Rodrigues Oliveira T."/>
            <person name="Schleper C."/>
        </authorList>
    </citation>
    <scope>NUCLEOTIDE SEQUENCE [LARGE SCALE GENOMIC DNA]</scope>
    <source>
        <strain evidence="3 4">B35</strain>
    </source>
</reference>
<feature type="region of interest" description="Disordered" evidence="2">
    <location>
        <begin position="22"/>
        <end position="44"/>
    </location>
</feature>
<evidence type="ECO:0000256" key="1">
    <source>
        <dbReference type="SAM" id="Coils"/>
    </source>
</evidence>
<evidence type="ECO:0000256" key="2">
    <source>
        <dbReference type="SAM" id="MobiDB-lite"/>
    </source>
</evidence>
<protein>
    <submittedName>
        <fullName evidence="3">Uncharacterized protein</fullName>
    </submittedName>
</protein>
<sequence length="155" mass="17367">MQNHYFNEQGYYTYSGYANPNNLPPLNATRQAPEQRDGMHPKWNGESWEYVQDMRGTKYYMPDGSEHTIAEIEGQLPEGASLTKPTPPEPTEAEKAQQRITEIQSLLTANDLASVRPLRAKLAGTATDFDDNRLAELEEQAQALRAELVTLSAVV</sequence>
<evidence type="ECO:0000313" key="4">
    <source>
        <dbReference type="Proteomes" id="UP001568358"/>
    </source>
</evidence>
<name>A0ABV4JSU7_9BACT</name>
<dbReference type="Proteomes" id="UP001568358">
    <property type="component" value="Unassembled WGS sequence"/>
</dbReference>
<dbReference type="RefSeq" id="WP_371150275.1">
    <property type="nucleotide sequence ID" value="NZ_JBFSOO010000004.1"/>
</dbReference>
<evidence type="ECO:0000313" key="3">
    <source>
        <dbReference type="EMBL" id="MEZ6853122.1"/>
    </source>
</evidence>
<keyword evidence="4" id="KW-1185">Reference proteome</keyword>
<dbReference type="EMBL" id="JBFSOO010000004">
    <property type="protein sequence ID" value="MEZ6853122.1"/>
    <property type="molecule type" value="Genomic_DNA"/>
</dbReference>
<gene>
    <name evidence="3" type="ORF">AB2Z07_06245</name>
</gene>
<accession>A0ABV4JSU7</accession>